<dbReference type="InterPro" id="IPR006626">
    <property type="entry name" value="PbH1"/>
</dbReference>
<keyword evidence="3" id="KW-1185">Reference proteome</keyword>
<dbReference type="Pfam" id="PF13229">
    <property type="entry name" value="Beta_helix"/>
    <property type="match status" value="2"/>
</dbReference>
<dbReference type="EMBL" id="JBHRYO010000001">
    <property type="protein sequence ID" value="MFC3754786.1"/>
    <property type="molecule type" value="Genomic_DNA"/>
</dbReference>
<dbReference type="Gene3D" id="2.160.20.10">
    <property type="entry name" value="Single-stranded right-handed beta-helix, Pectin lyase-like"/>
    <property type="match status" value="2"/>
</dbReference>
<dbReference type="InterPro" id="IPR039448">
    <property type="entry name" value="Beta_helix"/>
</dbReference>
<dbReference type="SMART" id="SM00710">
    <property type="entry name" value="PbH1"/>
    <property type="match status" value="9"/>
</dbReference>
<gene>
    <name evidence="2" type="ORF">ACFONJ_02195</name>
</gene>
<dbReference type="Proteomes" id="UP001595735">
    <property type="component" value="Unassembled WGS sequence"/>
</dbReference>
<accession>A0ABV7XP52</accession>
<dbReference type="InterPro" id="IPR011050">
    <property type="entry name" value="Pectin_lyase_fold/virulence"/>
</dbReference>
<evidence type="ECO:0000313" key="2">
    <source>
        <dbReference type="EMBL" id="MFC3754786.1"/>
    </source>
</evidence>
<evidence type="ECO:0000259" key="1">
    <source>
        <dbReference type="Pfam" id="PF13229"/>
    </source>
</evidence>
<dbReference type="RefSeq" id="WP_378169619.1">
    <property type="nucleotide sequence ID" value="NZ_JBHRYO010000001.1"/>
</dbReference>
<sequence>MSELQNLSVAEISELVTSFEDLKPQYVQLTGYYPGISYDKPVIYYLSKTAASEDHFSSIKLTNNGQYKLEAAFGDTVDLAYCGIKGDGLPEEIEKVNIALVRLYAMNVKNVIISGLYKINVDVDKKTVPTADLQKKIQLQSDTNYYLNGRVEALPGSNNGYELISFTGTLNTKLSGGKIKGNKYSFKAKNGSYYKIWKPNESYQVDDYVYVNNTPLRVKKAGISGGVKPWVYPNVPCEEITPVKKPSYCNIDYKENILIELTDGSIKYESVNNLDLGEWGFGINVLQANNFIIENVEVSECWGDGIYIIDSYNGNITNVICRDNRRQGLSIIDGDGINVVNSQFIKTSGTIPEAGIDIEPNKNQKVRNVNIVNCICDQNNGYGLLITTPDATAGVSDVNVLNLATRNNGLDGFACKTEGDEYSHTIFNINVQNLASSGNKASQIFIEGANGVKVRNGRIENAFDSPLVDLYKVHNVKISDLEMVGNGDGIKIRKGADNVTIEGNYIETVKTCITDDHTNFKKENITIKGNNLKSVQQSAIDILEYTSLTVADNAILRTGTDGIKIGNTKRAIISGNKTNNVGLANNKEYGHIVIQGEASEIICENNILANYTDLTILPVGIIAESPQMNYCTFRTLHSHNNSNFGPDKILSNSTIKVQDIR</sequence>
<protein>
    <submittedName>
        <fullName evidence="2">Right-handed parallel beta-helix repeat-containing protein</fullName>
    </submittedName>
</protein>
<dbReference type="InterPro" id="IPR012334">
    <property type="entry name" value="Pectin_lyas_fold"/>
</dbReference>
<organism evidence="2 3">
    <name type="scientific">Chryseobacterium tructae</name>
    <dbReference type="NCBI Taxonomy" id="1037380"/>
    <lineage>
        <taxon>Bacteria</taxon>
        <taxon>Pseudomonadati</taxon>
        <taxon>Bacteroidota</taxon>
        <taxon>Flavobacteriia</taxon>
        <taxon>Flavobacteriales</taxon>
        <taxon>Weeksellaceae</taxon>
        <taxon>Chryseobacterium group</taxon>
        <taxon>Chryseobacterium</taxon>
    </lineage>
</organism>
<comment type="caution">
    <text evidence="2">The sequence shown here is derived from an EMBL/GenBank/DDBJ whole genome shotgun (WGS) entry which is preliminary data.</text>
</comment>
<evidence type="ECO:0000313" key="3">
    <source>
        <dbReference type="Proteomes" id="UP001595735"/>
    </source>
</evidence>
<name>A0ABV7XP52_9FLAO</name>
<reference evidence="3" key="1">
    <citation type="journal article" date="2019" name="Int. J. Syst. Evol. Microbiol.">
        <title>The Global Catalogue of Microorganisms (GCM) 10K type strain sequencing project: providing services to taxonomists for standard genome sequencing and annotation.</title>
        <authorList>
            <consortium name="The Broad Institute Genomics Platform"/>
            <consortium name="The Broad Institute Genome Sequencing Center for Infectious Disease"/>
            <person name="Wu L."/>
            <person name="Ma J."/>
        </authorList>
    </citation>
    <scope>NUCLEOTIDE SEQUENCE [LARGE SCALE GENOMIC DNA]</scope>
    <source>
        <strain evidence="3">CECT 7798</strain>
    </source>
</reference>
<dbReference type="SUPFAM" id="SSF51126">
    <property type="entry name" value="Pectin lyase-like"/>
    <property type="match status" value="2"/>
</dbReference>
<feature type="domain" description="Right handed beta helix" evidence="1">
    <location>
        <begin position="395"/>
        <end position="555"/>
    </location>
</feature>
<proteinExistence type="predicted"/>
<feature type="domain" description="Right handed beta helix" evidence="1">
    <location>
        <begin position="275"/>
        <end position="357"/>
    </location>
</feature>